<dbReference type="AlphaFoldDB" id="M3IM41"/>
<dbReference type="HOGENOM" id="CLU_011000_0_0_1"/>
<feature type="coiled-coil region" evidence="1">
    <location>
        <begin position="122"/>
        <end position="496"/>
    </location>
</feature>
<evidence type="ECO:0000256" key="2">
    <source>
        <dbReference type="SAM" id="MobiDB-lite"/>
    </source>
</evidence>
<comment type="caution">
    <text evidence="3">The sequence shown here is derived from an EMBL/GenBank/DDBJ whole genome shotgun (WGS) entry which is preliminary data.</text>
</comment>
<evidence type="ECO:0000313" key="4">
    <source>
        <dbReference type="Proteomes" id="UP000011777"/>
    </source>
</evidence>
<keyword evidence="4" id="KW-1185">Reference proteome</keyword>
<evidence type="ECO:0000256" key="1">
    <source>
        <dbReference type="SAM" id="Coils"/>
    </source>
</evidence>
<dbReference type="Proteomes" id="UP000011777">
    <property type="component" value="Unassembled WGS sequence"/>
</dbReference>
<dbReference type="PANTHER" id="PTHR23159:SF31">
    <property type="entry name" value="CENTROSOME-ASSOCIATED PROTEIN CEP250 ISOFORM X1"/>
    <property type="match status" value="1"/>
</dbReference>
<name>M3IM41_CANMX</name>
<dbReference type="PANTHER" id="PTHR23159">
    <property type="entry name" value="CENTROSOMAL PROTEIN 2"/>
    <property type="match status" value="1"/>
</dbReference>
<evidence type="ECO:0008006" key="5">
    <source>
        <dbReference type="Google" id="ProtNLM"/>
    </source>
</evidence>
<accession>M3IM41</accession>
<keyword evidence="1" id="KW-0175">Coiled coil</keyword>
<feature type="region of interest" description="Disordered" evidence="2">
    <location>
        <begin position="84"/>
        <end position="118"/>
    </location>
</feature>
<gene>
    <name evidence="3" type="ORF">G210_2224</name>
</gene>
<dbReference type="Gene3D" id="1.10.287.1490">
    <property type="match status" value="1"/>
</dbReference>
<reference evidence="3 4" key="1">
    <citation type="submission" date="2013-02" db="EMBL/GenBank/DDBJ databases">
        <title>Genome sequence of Candida maltosa Xu316, a potential industrial strain for xylitol and ethanol production.</title>
        <authorList>
            <person name="Yu J."/>
            <person name="Wang Q."/>
            <person name="Geng X."/>
            <person name="Bao W."/>
            <person name="He P."/>
            <person name="Cai J."/>
        </authorList>
    </citation>
    <scope>NUCLEOTIDE SEQUENCE [LARGE SCALE GENOMIC DNA]</scope>
    <source>
        <strain evidence="4">Xu316</strain>
    </source>
</reference>
<feature type="coiled-coil region" evidence="1">
    <location>
        <begin position="669"/>
        <end position="807"/>
    </location>
</feature>
<dbReference type="eggNOG" id="ENOG502QUTQ">
    <property type="taxonomic scope" value="Eukaryota"/>
</dbReference>
<dbReference type="STRING" id="1245528.M3IM41"/>
<protein>
    <recommendedName>
        <fullName evidence="5">Centrosomin N-terminal motif 1 domain-containing protein</fullName>
    </recommendedName>
</protein>
<dbReference type="OMA" id="MFVESAQ"/>
<dbReference type="OrthoDB" id="10255522at2759"/>
<proteinExistence type="predicted"/>
<organism evidence="3 4">
    <name type="scientific">Candida maltosa (strain Xu316)</name>
    <name type="common">Yeast</name>
    <dbReference type="NCBI Taxonomy" id="1245528"/>
    <lineage>
        <taxon>Eukaryota</taxon>
        <taxon>Fungi</taxon>
        <taxon>Dikarya</taxon>
        <taxon>Ascomycota</taxon>
        <taxon>Saccharomycotina</taxon>
        <taxon>Pichiomycetes</taxon>
        <taxon>Debaryomycetaceae</taxon>
        <taxon>Candida/Lodderomyces clade</taxon>
        <taxon>Candida</taxon>
    </lineage>
</organism>
<sequence>MALGFANLVNSPRGEVNNKPVGFEFTPIGKRHTGEFKVIHSYPETNSPKRQQPRRLFKPLRDAQRNFNHNNESELFDDTTEDFELQSGSPQRRPVHMTQLRSTNTNNTRRDFIPNTSGGFAAKESEELINKLRAENLDWRIRYQNLKKLLDDEFFDTMSRDERSLARTNLELNEAVTKLKHENNKLHMDIDELSNGKENPATTIIQEKLDEIEQLKEKNHELNKMLTLEKKNNTTGKDEHHDLTVKLMNYEGVIKDYEEELESIMKKNSNLESMVKDLQTNNDKLHRNQALSSNLDEQVESMKEQLMEVEELKNVFEKKAAHLEVQFSEKNREYNILEEEKRAATRKIEELEGQLDNIKFAYDKDEESFVRHKQHLQEELDAKQMEIDELKRSRSFANDNQSREWEFRYEELNEKFAKVRNEIGVKDEEIFDLSNLVKRLKAELDDKAHEINILNSKKSGKLSSYEEDIERKLNQLNEIRNELEIRDEQLIQAERENRLLLSELDGSDEMATKLKNLRFDYDKYSEDKERELTKLQKIISEKNFEITQLKSKLDRVDRSVDQELHTNTISYRRRIAELENYIEDIVRGHEHTEDEKVEDIRKLLIQLKEMDEQLNRNVEIIAVYEADKVAADKVITELKSDLLELLDSNRELASLSRGDTDTTDLKRMIRDLEEQVQSRETYIANLESKHKFERPAVENLESEVKYLTNQVREKQTLIESLEKELKDASKAYDKSFTVEYLESQLEFYREEVEKVNKELKSCNKKITDLEVGKSQAESKFSNIELKNKELNDLILAKEKKLASVTNDCVRLARSTSKYMELSKSISNPQFVEFIKKENYYIRERFADMFHKYRDYKFMYNYAIDAVKNSTKLIGLEEKNANLVKLGIYPEHNHQNPKTKKLTFAGVARLVLASVRLKNRTQRQTKRRKELAEIKGDVDIGRIKFN</sequence>
<evidence type="ECO:0000313" key="3">
    <source>
        <dbReference type="EMBL" id="EMG47451.1"/>
    </source>
</evidence>
<dbReference type="EMBL" id="AOGT01001572">
    <property type="protein sequence ID" value="EMG47451.1"/>
    <property type="molecule type" value="Genomic_DNA"/>
</dbReference>